<evidence type="ECO:0000313" key="5">
    <source>
        <dbReference type="Proteomes" id="UP000695022"/>
    </source>
</evidence>
<dbReference type="InterPro" id="IPR014756">
    <property type="entry name" value="Ig_E-set"/>
</dbReference>
<accession>A0ABM1EHR3</accession>
<dbReference type="PANTHER" id="PTHR10980:SF3">
    <property type="entry name" value="LD16419P"/>
    <property type="match status" value="1"/>
</dbReference>
<dbReference type="PRINTS" id="PR00492">
    <property type="entry name" value="RHOGDI"/>
</dbReference>
<evidence type="ECO:0000256" key="2">
    <source>
        <dbReference type="ARBA" id="ARBA00009758"/>
    </source>
</evidence>
<dbReference type="InterPro" id="IPR000406">
    <property type="entry name" value="Rho_GDI"/>
</dbReference>
<sequence length="197" mass="22297">MADDKHDTDLPEDDPNYRAPAEKALKEILETDKEDESLQKYKAALLGDGATGSAIIIDEKDPRKVIPKVLILKVDGRGDVELDLTGDLGKLKEKPFTIKEGVSYQMEIVFYVQREIVAGLKYVQGTYRKGIRVDKDSWMIGSYGPKKESQSYTTPADEAPSGMIARGSYTVKSTFIDDDKTEHLKWEWTFDIKKDWD</sequence>
<dbReference type="RefSeq" id="XP_014671734.1">
    <property type="nucleotide sequence ID" value="XM_014816248.1"/>
</dbReference>
<proteinExistence type="inferred from homology"/>
<dbReference type="SUPFAM" id="SSF81296">
    <property type="entry name" value="E set domains"/>
    <property type="match status" value="1"/>
</dbReference>
<evidence type="ECO:0000313" key="7">
    <source>
        <dbReference type="RefSeq" id="XP_014671735.1"/>
    </source>
</evidence>
<dbReference type="RefSeq" id="XP_014671735.1">
    <property type="nucleotide sequence ID" value="XM_014816249.1"/>
</dbReference>
<name>A0ABM1EHR3_PRICU</name>
<keyword evidence="5" id="KW-1185">Reference proteome</keyword>
<evidence type="ECO:0000256" key="3">
    <source>
        <dbReference type="ARBA" id="ARBA00022490"/>
    </source>
</evidence>
<dbReference type="Gene3D" id="2.70.50.30">
    <property type="entry name" value="Coagulation Factor XIII, subunit A, domain 1"/>
    <property type="match status" value="1"/>
</dbReference>
<keyword evidence="3" id="KW-0963">Cytoplasm</keyword>
<dbReference type="Pfam" id="PF02115">
    <property type="entry name" value="Rho_GDI"/>
    <property type="match status" value="1"/>
</dbReference>
<evidence type="ECO:0000256" key="1">
    <source>
        <dbReference type="ARBA" id="ARBA00004496"/>
    </source>
</evidence>
<evidence type="ECO:0000313" key="6">
    <source>
        <dbReference type="RefSeq" id="XP_014671734.1"/>
    </source>
</evidence>
<evidence type="ECO:0000256" key="4">
    <source>
        <dbReference type="SAM" id="MobiDB-lite"/>
    </source>
</evidence>
<feature type="region of interest" description="Disordered" evidence="4">
    <location>
        <begin position="1"/>
        <end position="20"/>
    </location>
</feature>
<protein>
    <submittedName>
        <fullName evidence="6 7">Rho GDP-dissociation inhibitor 1-like</fullName>
    </submittedName>
</protein>
<comment type="similarity">
    <text evidence="2">Belongs to the Rho GDI family.</text>
</comment>
<comment type="subcellular location">
    <subcellularLocation>
        <location evidence="1">Cytoplasm</location>
    </subcellularLocation>
</comment>
<gene>
    <name evidence="6 7" type="primary">LOC106812382</name>
</gene>
<dbReference type="GeneID" id="106812382"/>
<organism evidence="5 6">
    <name type="scientific">Priapulus caudatus</name>
    <name type="common">Priapulid worm</name>
    <dbReference type="NCBI Taxonomy" id="37621"/>
    <lineage>
        <taxon>Eukaryota</taxon>
        <taxon>Metazoa</taxon>
        <taxon>Ecdysozoa</taxon>
        <taxon>Scalidophora</taxon>
        <taxon>Priapulida</taxon>
        <taxon>Priapulimorpha</taxon>
        <taxon>Priapulimorphida</taxon>
        <taxon>Priapulidae</taxon>
        <taxon>Priapulus</taxon>
    </lineage>
</organism>
<dbReference type="InterPro" id="IPR024792">
    <property type="entry name" value="RhoGDI_dom_sf"/>
</dbReference>
<dbReference type="Proteomes" id="UP000695022">
    <property type="component" value="Unplaced"/>
</dbReference>
<dbReference type="PANTHER" id="PTHR10980">
    <property type="entry name" value="RHO GDP-DISSOCIATION INHIBITOR"/>
    <property type="match status" value="1"/>
</dbReference>
<reference evidence="6 7" key="1">
    <citation type="submission" date="2025-05" db="UniProtKB">
        <authorList>
            <consortium name="RefSeq"/>
        </authorList>
    </citation>
    <scope>IDENTIFICATION</scope>
</reference>